<evidence type="ECO:0000313" key="4">
    <source>
        <dbReference type="Proteomes" id="UP001174677"/>
    </source>
</evidence>
<keyword evidence="4" id="KW-1185">Reference proteome</keyword>
<organism evidence="3 4">
    <name type="scientific">Hevea brasiliensis</name>
    <name type="common">Para rubber tree</name>
    <name type="synonym">Siphonia brasiliensis</name>
    <dbReference type="NCBI Taxonomy" id="3981"/>
    <lineage>
        <taxon>Eukaryota</taxon>
        <taxon>Viridiplantae</taxon>
        <taxon>Streptophyta</taxon>
        <taxon>Embryophyta</taxon>
        <taxon>Tracheophyta</taxon>
        <taxon>Spermatophyta</taxon>
        <taxon>Magnoliopsida</taxon>
        <taxon>eudicotyledons</taxon>
        <taxon>Gunneridae</taxon>
        <taxon>Pentapetalae</taxon>
        <taxon>rosids</taxon>
        <taxon>fabids</taxon>
        <taxon>Malpighiales</taxon>
        <taxon>Euphorbiaceae</taxon>
        <taxon>Crotonoideae</taxon>
        <taxon>Micrandreae</taxon>
        <taxon>Hevea</taxon>
    </lineage>
</organism>
<dbReference type="Pfam" id="PF00201">
    <property type="entry name" value="UDPGT"/>
    <property type="match status" value="1"/>
</dbReference>
<sequence>MADDSKLHIAMFPWLALGHIIPYLVLSKLIAQKGHKISFISTPRNIHRLPKLPPNLAPLINFVKLPLPQVDGLPEDAESTTDVPYDKVQYLKKAYDGLKDPITVFLETSRPDWLLYDFSPYWLPRIATSLGISNAFFSILLGAALCNAKPYSAIDDRTKPEDFTVPPKWITFPTKVVFRLFEISRIFDSVTANASEVSDSYRMEEVLRGCEMIAVRSSLEFEPEWLHLLEEIQGKPCIPVGMLPTTDYDTGEEIDTWSSIKQWLDNQGKGSVVYVAFGSEAKPSQIEITEIALGLELCGLPFFWVLRKRRGLADTEVVELPDGFEERTKGRGVVCTSWAPQLKILGHDSVGGFLTHSGWSSVVEALQHEKALILLPFLGDQGLNVRILEEKKLGYPIPRNELDGSFTRKSVAESVRLAMVEEEGKIYREKAKEMRGLFGDRERQNRYIDNFLGYLKSHRRP</sequence>
<protein>
    <recommendedName>
        <fullName evidence="5">Glycosyltransferase</fullName>
    </recommendedName>
</protein>
<keyword evidence="2" id="KW-0472">Membrane</keyword>
<gene>
    <name evidence="3" type="ORF">P3X46_012713</name>
</gene>
<dbReference type="Gene3D" id="3.40.50.2000">
    <property type="entry name" value="Glycogen Phosphorylase B"/>
    <property type="match status" value="2"/>
</dbReference>
<evidence type="ECO:0000256" key="2">
    <source>
        <dbReference type="SAM" id="Phobius"/>
    </source>
</evidence>
<dbReference type="InterPro" id="IPR002213">
    <property type="entry name" value="UDP_glucos_trans"/>
</dbReference>
<dbReference type="Proteomes" id="UP001174677">
    <property type="component" value="Chromosome 7"/>
</dbReference>
<keyword evidence="1" id="KW-0808">Transferase</keyword>
<proteinExistence type="predicted"/>
<evidence type="ECO:0000256" key="1">
    <source>
        <dbReference type="ARBA" id="ARBA00022679"/>
    </source>
</evidence>
<dbReference type="InterPro" id="IPR050481">
    <property type="entry name" value="UDP-glycosyltransf_plant"/>
</dbReference>
<evidence type="ECO:0000313" key="3">
    <source>
        <dbReference type="EMBL" id="KAJ9177497.1"/>
    </source>
</evidence>
<keyword evidence="2" id="KW-1133">Transmembrane helix</keyword>
<keyword evidence="2" id="KW-0812">Transmembrane</keyword>
<name>A0ABQ9MB37_HEVBR</name>
<dbReference type="SUPFAM" id="SSF53756">
    <property type="entry name" value="UDP-Glycosyltransferase/glycogen phosphorylase"/>
    <property type="match status" value="1"/>
</dbReference>
<accession>A0ABQ9MB37</accession>
<comment type="caution">
    <text evidence="3">The sequence shown here is derived from an EMBL/GenBank/DDBJ whole genome shotgun (WGS) entry which is preliminary data.</text>
</comment>
<dbReference type="PANTHER" id="PTHR48049:SF160">
    <property type="entry name" value="UDP-GLYCOSYLTRANSFERASE 91A1"/>
    <property type="match status" value="1"/>
</dbReference>
<dbReference type="CDD" id="cd03784">
    <property type="entry name" value="GT1_Gtf-like"/>
    <property type="match status" value="1"/>
</dbReference>
<dbReference type="PANTHER" id="PTHR48049">
    <property type="entry name" value="GLYCOSYLTRANSFERASE"/>
    <property type="match status" value="1"/>
</dbReference>
<dbReference type="EMBL" id="JARPOI010000007">
    <property type="protein sequence ID" value="KAJ9177497.1"/>
    <property type="molecule type" value="Genomic_DNA"/>
</dbReference>
<evidence type="ECO:0008006" key="5">
    <source>
        <dbReference type="Google" id="ProtNLM"/>
    </source>
</evidence>
<feature type="transmembrane region" description="Helical" evidence="2">
    <location>
        <begin position="12"/>
        <end position="31"/>
    </location>
</feature>
<reference evidence="3" key="1">
    <citation type="journal article" date="2023" name="Plant Biotechnol. J.">
        <title>Chromosome-level wild Hevea brasiliensis genome provides new tools for genomic-assisted breeding and valuable loci to elevate rubber yield.</title>
        <authorList>
            <person name="Cheng H."/>
            <person name="Song X."/>
            <person name="Hu Y."/>
            <person name="Wu T."/>
            <person name="Yang Q."/>
            <person name="An Z."/>
            <person name="Feng S."/>
            <person name="Deng Z."/>
            <person name="Wu W."/>
            <person name="Zeng X."/>
            <person name="Tu M."/>
            <person name="Wang X."/>
            <person name="Huang H."/>
        </authorList>
    </citation>
    <scope>NUCLEOTIDE SEQUENCE</scope>
    <source>
        <strain evidence="3">MT/VB/25A 57/8</strain>
    </source>
</reference>